<evidence type="ECO:0000256" key="4">
    <source>
        <dbReference type="ARBA" id="ARBA00022840"/>
    </source>
</evidence>
<evidence type="ECO:0000313" key="8">
    <source>
        <dbReference type="Proteomes" id="UP000774750"/>
    </source>
</evidence>
<dbReference type="InterPro" id="IPR036759">
    <property type="entry name" value="TPK_catalytic_sf"/>
</dbReference>
<keyword evidence="3" id="KW-0418">Kinase</keyword>
<dbReference type="InterPro" id="IPR006282">
    <property type="entry name" value="Thi_PPkinase"/>
</dbReference>
<reference evidence="7" key="2">
    <citation type="journal article" date="2021" name="Sci. Rep.">
        <title>The distribution of antibiotic resistance genes in chicken gut microbiota commensals.</title>
        <authorList>
            <person name="Juricova H."/>
            <person name="Matiasovicova J."/>
            <person name="Kubasova T."/>
            <person name="Cejkova D."/>
            <person name="Rychlik I."/>
        </authorList>
    </citation>
    <scope>NUCLEOTIDE SEQUENCE</scope>
    <source>
        <strain evidence="7">An559</strain>
    </source>
</reference>
<dbReference type="EC" id="2.7.6.2" evidence="5"/>
<dbReference type="InterPro" id="IPR007373">
    <property type="entry name" value="Thiamin_PyroPKinase_B1-bd"/>
</dbReference>
<dbReference type="InterPro" id="IPR053149">
    <property type="entry name" value="TPK"/>
</dbReference>
<dbReference type="Pfam" id="PF04263">
    <property type="entry name" value="TPK_catalytic"/>
    <property type="match status" value="1"/>
</dbReference>
<feature type="domain" description="Thiamin pyrophosphokinase thiamin-binding" evidence="6">
    <location>
        <begin position="126"/>
        <end position="201"/>
    </location>
</feature>
<reference evidence="7" key="1">
    <citation type="submission" date="2020-08" db="EMBL/GenBank/DDBJ databases">
        <authorList>
            <person name="Cejkova D."/>
            <person name="Kubasova T."/>
            <person name="Jahodarova E."/>
            <person name="Rychlik I."/>
        </authorList>
    </citation>
    <scope>NUCLEOTIDE SEQUENCE</scope>
    <source>
        <strain evidence="7">An559</strain>
    </source>
</reference>
<dbReference type="SUPFAM" id="SSF63999">
    <property type="entry name" value="Thiamin pyrophosphokinase, catalytic domain"/>
    <property type="match status" value="1"/>
</dbReference>
<comment type="caution">
    <text evidence="7">The sequence shown here is derived from an EMBL/GenBank/DDBJ whole genome shotgun (WGS) entry which is preliminary data.</text>
</comment>
<evidence type="ECO:0000256" key="1">
    <source>
        <dbReference type="ARBA" id="ARBA00022679"/>
    </source>
</evidence>
<evidence type="ECO:0000259" key="6">
    <source>
        <dbReference type="SMART" id="SM00983"/>
    </source>
</evidence>
<dbReference type="EMBL" id="JACJKY010000034">
    <property type="protein sequence ID" value="MBM6921941.1"/>
    <property type="molecule type" value="Genomic_DNA"/>
</dbReference>
<organism evidence="7 8">
    <name type="scientific">Merdimmobilis hominis</name>
    <dbReference type="NCBI Taxonomy" id="2897707"/>
    <lineage>
        <taxon>Bacteria</taxon>
        <taxon>Bacillati</taxon>
        <taxon>Bacillota</taxon>
        <taxon>Clostridia</taxon>
        <taxon>Eubacteriales</taxon>
        <taxon>Oscillospiraceae</taxon>
        <taxon>Merdimmobilis</taxon>
    </lineage>
</organism>
<dbReference type="InterPro" id="IPR036371">
    <property type="entry name" value="TPK_B1-bd_sf"/>
</dbReference>
<dbReference type="GO" id="GO:0030975">
    <property type="term" value="F:thiamine binding"/>
    <property type="evidence" value="ECO:0007669"/>
    <property type="project" value="InterPro"/>
</dbReference>
<evidence type="ECO:0000256" key="5">
    <source>
        <dbReference type="NCBIfam" id="TIGR01378"/>
    </source>
</evidence>
<keyword evidence="1 7" id="KW-0808">Transferase</keyword>
<evidence type="ECO:0000313" key="7">
    <source>
        <dbReference type="EMBL" id="MBM6921941.1"/>
    </source>
</evidence>
<dbReference type="GO" id="GO:0016301">
    <property type="term" value="F:kinase activity"/>
    <property type="evidence" value="ECO:0007669"/>
    <property type="project" value="UniProtKB-KW"/>
</dbReference>
<sequence length="214" mass="23780">MEKKPICYIAGAGKWNGESFVPRDGDCVIAADGGYRYLLERGIRVDLVMGDFDSSERPDIRNVKVYPREKDETDLYIAVREGFERGYRRFVIYGGLDGERFDHTIGNLQIIVRLAKEGATACLVDGKTTITAVHNGTLILPPQLRGYLSVFSFSNEARGVSLRGFKYEIENHTLHNDFPLGVSNEFTGHTGYIEVNDGTLLVVIESQTGGVVLL</sequence>
<dbReference type="SMART" id="SM00983">
    <property type="entry name" value="TPK_B1_binding"/>
    <property type="match status" value="1"/>
</dbReference>
<keyword evidence="4" id="KW-0067">ATP-binding</keyword>
<dbReference type="PANTHER" id="PTHR41299:SF1">
    <property type="entry name" value="THIAMINE PYROPHOSPHOKINASE"/>
    <property type="match status" value="1"/>
</dbReference>
<dbReference type="GO" id="GO:0005524">
    <property type="term" value="F:ATP binding"/>
    <property type="evidence" value="ECO:0007669"/>
    <property type="project" value="UniProtKB-KW"/>
</dbReference>
<dbReference type="GO" id="GO:0006772">
    <property type="term" value="P:thiamine metabolic process"/>
    <property type="evidence" value="ECO:0007669"/>
    <property type="project" value="UniProtKB-UniRule"/>
</dbReference>
<dbReference type="GO" id="GO:0004788">
    <property type="term" value="F:thiamine diphosphokinase activity"/>
    <property type="evidence" value="ECO:0007669"/>
    <property type="project" value="UniProtKB-UniRule"/>
</dbReference>
<dbReference type="CDD" id="cd07995">
    <property type="entry name" value="TPK"/>
    <property type="match status" value="1"/>
</dbReference>
<evidence type="ECO:0000256" key="2">
    <source>
        <dbReference type="ARBA" id="ARBA00022741"/>
    </source>
</evidence>
<proteinExistence type="predicted"/>
<dbReference type="NCBIfam" id="TIGR01378">
    <property type="entry name" value="thi_PPkinase"/>
    <property type="match status" value="1"/>
</dbReference>
<dbReference type="InterPro" id="IPR007371">
    <property type="entry name" value="TPK_catalytic"/>
</dbReference>
<gene>
    <name evidence="7" type="ORF">H6A12_12410</name>
</gene>
<keyword evidence="2" id="KW-0547">Nucleotide-binding</keyword>
<name>A0A939BFK7_9FIRM</name>
<dbReference type="Gene3D" id="3.40.50.10240">
    <property type="entry name" value="Thiamin pyrophosphokinase, catalytic domain"/>
    <property type="match status" value="1"/>
</dbReference>
<dbReference type="SUPFAM" id="SSF63862">
    <property type="entry name" value="Thiamin pyrophosphokinase, substrate-binding domain"/>
    <property type="match status" value="1"/>
</dbReference>
<accession>A0A939BFK7</accession>
<protein>
    <recommendedName>
        <fullName evidence="5">Thiamine diphosphokinase</fullName>
        <ecNumber evidence="5">2.7.6.2</ecNumber>
    </recommendedName>
</protein>
<keyword evidence="8" id="KW-1185">Reference proteome</keyword>
<dbReference type="Proteomes" id="UP000774750">
    <property type="component" value="Unassembled WGS sequence"/>
</dbReference>
<dbReference type="GO" id="GO:0009229">
    <property type="term" value="P:thiamine diphosphate biosynthetic process"/>
    <property type="evidence" value="ECO:0007669"/>
    <property type="project" value="InterPro"/>
</dbReference>
<dbReference type="RefSeq" id="WP_204448317.1">
    <property type="nucleotide sequence ID" value="NZ_JACJKY010000034.1"/>
</dbReference>
<dbReference type="PANTHER" id="PTHR41299">
    <property type="entry name" value="THIAMINE PYROPHOSPHOKINASE"/>
    <property type="match status" value="1"/>
</dbReference>
<dbReference type="Pfam" id="PF04265">
    <property type="entry name" value="TPK_B1_binding"/>
    <property type="match status" value="1"/>
</dbReference>
<evidence type="ECO:0000256" key="3">
    <source>
        <dbReference type="ARBA" id="ARBA00022777"/>
    </source>
</evidence>
<dbReference type="AlphaFoldDB" id="A0A939BFK7"/>